<sequence>MLCFLYSDEMKEASSGDENKIALILRTELIDSDIVARRWNLRKVSRVVSSKYMATRGGGGSSDDSWLMKTHKAVKKANNSVIGYVSSKSHWPLPHAHISFRPQPKSVEKIVSLGFDLFKHKKSSTSDFDHQLRLLDNRFIQWRFANARVQAVNHRISFLAESNLICVLDGLAKLRYSVVLSKIEFEREKLEMKIDCILLSQMKLLETWGRMERRYVAAITIIQECLYSVACRIHLLEGAVVDIELTSITQNHALNLTDSTESLISTFSPLANETAGLLSELAEVVLQERFLLEEFSDIFQNICVLELEERSLMCSLIQLQC</sequence>
<dbReference type="Pfam" id="PF04484">
    <property type="entry name" value="QWRF"/>
    <property type="match status" value="1"/>
</dbReference>
<evidence type="ECO:0000256" key="1">
    <source>
        <dbReference type="ARBA" id="ARBA00010016"/>
    </source>
</evidence>
<dbReference type="GO" id="GO:0005737">
    <property type="term" value="C:cytoplasm"/>
    <property type="evidence" value="ECO:0007669"/>
    <property type="project" value="TreeGrafter"/>
</dbReference>
<comment type="similarity">
    <text evidence="1">Belongs to the QWRF family.</text>
</comment>
<dbReference type="PANTHER" id="PTHR31807:SF31">
    <property type="entry name" value="QWRF MOTIF PROTEIN (DUF566)-RELATED"/>
    <property type="match status" value="1"/>
</dbReference>
<proteinExistence type="inferred from homology"/>
<protein>
    <submittedName>
        <fullName evidence="2">Uncharacterized protein</fullName>
    </submittedName>
</protein>
<dbReference type="GO" id="GO:0005880">
    <property type="term" value="C:nuclear microtubule"/>
    <property type="evidence" value="ECO:0007669"/>
    <property type="project" value="TreeGrafter"/>
</dbReference>
<dbReference type="InterPro" id="IPR007573">
    <property type="entry name" value="QWRF"/>
</dbReference>
<evidence type="ECO:0000313" key="2">
    <source>
        <dbReference type="EMBL" id="KAK7404961.1"/>
    </source>
</evidence>
<dbReference type="Proteomes" id="UP001386955">
    <property type="component" value="Unassembled WGS sequence"/>
</dbReference>
<dbReference type="EMBL" id="JAYMYS010000002">
    <property type="protein sequence ID" value="KAK7404961.1"/>
    <property type="molecule type" value="Genomic_DNA"/>
</dbReference>
<dbReference type="GO" id="GO:0008017">
    <property type="term" value="F:microtubule binding"/>
    <property type="evidence" value="ECO:0007669"/>
    <property type="project" value="TreeGrafter"/>
</dbReference>
<dbReference type="PANTHER" id="PTHR31807">
    <property type="entry name" value="AUGMIN FAMILY MEMBER"/>
    <property type="match status" value="1"/>
</dbReference>
<dbReference type="GO" id="GO:0051225">
    <property type="term" value="P:spindle assembly"/>
    <property type="evidence" value="ECO:0007669"/>
    <property type="project" value="TreeGrafter"/>
</dbReference>
<gene>
    <name evidence="2" type="ORF">VNO78_06050</name>
</gene>
<name>A0AAN9XRW8_PSOTE</name>
<keyword evidence="3" id="KW-1185">Reference proteome</keyword>
<organism evidence="2 3">
    <name type="scientific">Psophocarpus tetragonolobus</name>
    <name type="common">Winged bean</name>
    <name type="synonym">Dolichos tetragonolobus</name>
    <dbReference type="NCBI Taxonomy" id="3891"/>
    <lineage>
        <taxon>Eukaryota</taxon>
        <taxon>Viridiplantae</taxon>
        <taxon>Streptophyta</taxon>
        <taxon>Embryophyta</taxon>
        <taxon>Tracheophyta</taxon>
        <taxon>Spermatophyta</taxon>
        <taxon>Magnoliopsida</taxon>
        <taxon>eudicotyledons</taxon>
        <taxon>Gunneridae</taxon>
        <taxon>Pentapetalae</taxon>
        <taxon>rosids</taxon>
        <taxon>fabids</taxon>
        <taxon>Fabales</taxon>
        <taxon>Fabaceae</taxon>
        <taxon>Papilionoideae</taxon>
        <taxon>50 kb inversion clade</taxon>
        <taxon>NPAAA clade</taxon>
        <taxon>indigoferoid/millettioid clade</taxon>
        <taxon>Phaseoleae</taxon>
        <taxon>Psophocarpus</taxon>
    </lineage>
</organism>
<reference evidence="2 3" key="1">
    <citation type="submission" date="2024-01" db="EMBL/GenBank/DDBJ databases">
        <title>The genomes of 5 underutilized Papilionoideae crops provide insights into root nodulation and disease resistanc.</title>
        <authorList>
            <person name="Jiang F."/>
        </authorList>
    </citation>
    <scope>NUCLEOTIDE SEQUENCE [LARGE SCALE GENOMIC DNA]</scope>
    <source>
        <strain evidence="2">DUOXIRENSHENG_FW03</strain>
        <tissue evidence="2">Leaves</tissue>
    </source>
</reference>
<evidence type="ECO:0000313" key="3">
    <source>
        <dbReference type="Proteomes" id="UP001386955"/>
    </source>
</evidence>
<accession>A0AAN9XRW8</accession>
<dbReference type="AlphaFoldDB" id="A0AAN9XRW8"/>
<comment type="caution">
    <text evidence="2">The sequence shown here is derived from an EMBL/GenBank/DDBJ whole genome shotgun (WGS) entry which is preliminary data.</text>
</comment>